<dbReference type="PANTHER" id="PTHR23501:SF198">
    <property type="entry name" value="AZOLE RESISTANCE PROTEIN 1-RELATED"/>
    <property type="match status" value="1"/>
</dbReference>
<organism evidence="6 7">
    <name type="scientific">Thelonectria olida</name>
    <dbReference type="NCBI Taxonomy" id="1576542"/>
    <lineage>
        <taxon>Eukaryota</taxon>
        <taxon>Fungi</taxon>
        <taxon>Dikarya</taxon>
        <taxon>Ascomycota</taxon>
        <taxon>Pezizomycotina</taxon>
        <taxon>Sordariomycetes</taxon>
        <taxon>Hypocreomycetidae</taxon>
        <taxon>Hypocreales</taxon>
        <taxon>Nectriaceae</taxon>
        <taxon>Thelonectria</taxon>
    </lineage>
</organism>
<keyword evidence="4 5" id="KW-0472">Membrane</keyword>
<dbReference type="OrthoDB" id="10021397at2759"/>
<feature type="transmembrane region" description="Helical" evidence="5">
    <location>
        <begin position="12"/>
        <end position="32"/>
    </location>
</feature>
<comment type="caution">
    <text evidence="6">The sequence shown here is derived from an EMBL/GenBank/DDBJ whole genome shotgun (WGS) entry which is preliminary data.</text>
</comment>
<evidence type="ECO:0000313" key="7">
    <source>
        <dbReference type="Proteomes" id="UP000777438"/>
    </source>
</evidence>
<dbReference type="Proteomes" id="UP000777438">
    <property type="component" value="Unassembled WGS sequence"/>
</dbReference>
<feature type="transmembrane region" description="Helical" evidence="5">
    <location>
        <begin position="174"/>
        <end position="192"/>
    </location>
</feature>
<dbReference type="GO" id="GO:0022857">
    <property type="term" value="F:transmembrane transporter activity"/>
    <property type="evidence" value="ECO:0007669"/>
    <property type="project" value="TreeGrafter"/>
</dbReference>
<keyword evidence="3 5" id="KW-1133">Transmembrane helix</keyword>
<evidence type="ECO:0000256" key="2">
    <source>
        <dbReference type="ARBA" id="ARBA00022692"/>
    </source>
</evidence>
<evidence type="ECO:0000313" key="6">
    <source>
        <dbReference type="EMBL" id="KAH6884236.1"/>
    </source>
</evidence>
<feature type="transmembrane region" description="Helical" evidence="5">
    <location>
        <begin position="44"/>
        <end position="63"/>
    </location>
</feature>
<comment type="subcellular location">
    <subcellularLocation>
        <location evidence="1">Membrane</location>
        <topology evidence="1">Multi-pass membrane protein</topology>
    </subcellularLocation>
</comment>
<evidence type="ECO:0000256" key="1">
    <source>
        <dbReference type="ARBA" id="ARBA00004141"/>
    </source>
</evidence>
<name>A0A9P8W084_9HYPO</name>
<dbReference type="EMBL" id="JAGPYM010000021">
    <property type="protein sequence ID" value="KAH6884236.1"/>
    <property type="molecule type" value="Genomic_DNA"/>
</dbReference>
<protein>
    <submittedName>
        <fullName evidence="6">Uncharacterized protein</fullName>
    </submittedName>
</protein>
<proteinExistence type="predicted"/>
<keyword evidence="7" id="KW-1185">Reference proteome</keyword>
<gene>
    <name evidence="6" type="ORF">B0T10DRAFT_579694</name>
</gene>
<keyword evidence="2 5" id="KW-0812">Transmembrane</keyword>
<feature type="transmembrane region" description="Helical" evidence="5">
    <location>
        <begin position="75"/>
        <end position="96"/>
    </location>
</feature>
<evidence type="ECO:0000256" key="3">
    <source>
        <dbReference type="ARBA" id="ARBA00022989"/>
    </source>
</evidence>
<dbReference type="GO" id="GO:0005886">
    <property type="term" value="C:plasma membrane"/>
    <property type="evidence" value="ECO:0007669"/>
    <property type="project" value="TreeGrafter"/>
</dbReference>
<accession>A0A9P8W084</accession>
<sequence>MPLVAWKNRTVVGASFMAMLTLMSNLFAAVFVPVPYEASRGVTSLKAGLLVVPFLLTVVLSQAAEGLVMAITKRYWHCGWTCPAFLAIGGGLLYTVDANTSDAALISFTQNVAFLPVQADNDEWAVPFAIAIVSSSCLMAYVDQSLAMQCFRVDLSGDVRDNVIKGYIRALNDIYIGAVLIAGILIACGLLIRNKSLAGKVTLVRNFGHWQVETANGFICMSL</sequence>
<dbReference type="AlphaFoldDB" id="A0A9P8W084"/>
<evidence type="ECO:0000256" key="4">
    <source>
        <dbReference type="ARBA" id="ARBA00023136"/>
    </source>
</evidence>
<feature type="transmembrane region" description="Helical" evidence="5">
    <location>
        <begin position="124"/>
        <end position="142"/>
    </location>
</feature>
<reference evidence="6 7" key="1">
    <citation type="journal article" date="2021" name="Nat. Commun.">
        <title>Genetic determinants of endophytism in the Arabidopsis root mycobiome.</title>
        <authorList>
            <person name="Mesny F."/>
            <person name="Miyauchi S."/>
            <person name="Thiergart T."/>
            <person name="Pickel B."/>
            <person name="Atanasova L."/>
            <person name="Karlsson M."/>
            <person name="Huettel B."/>
            <person name="Barry K.W."/>
            <person name="Haridas S."/>
            <person name="Chen C."/>
            <person name="Bauer D."/>
            <person name="Andreopoulos W."/>
            <person name="Pangilinan J."/>
            <person name="LaButti K."/>
            <person name="Riley R."/>
            <person name="Lipzen A."/>
            <person name="Clum A."/>
            <person name="Drula E."/>
            <person name="Henrissat B."/>
            <person name="Kohler A."/>
            <person name="Grigoriev I.V."/>
            <person name="Martin F.M."/>
            <person name="Hacquard S."/>
        </authorList>
    </citation>
    <scope>NUCLEOTIDE SEQUENCE [LARGE SCALE GENOMIC DNA]</scope>
    <source>
        <strain evidence="6 7">MPI-CAGE-CH-0241</strain>
    </source>
</reference>
<dbReference type="PANTHER" id="PTHR23501">
    <property type="entry name" value="MAJOR FACILITATOR SUPERFAMILY"/>
    <property type="match status" value="1"/>
</dbReference>
<evidence type="ECO:0000256" key="5">
    <source>
        <dbReference type="SAM" id="Phobius"/>
    </source>
</evidence>